<dbReference type="GO" id="GO:0008757">
    <property type="term" value="F:S-adenosylmethionine-dependent methyltransferase activity"/>
    <property type="evidence" value="ECO:0007669"/>
    <property type="project" value="InterPro"/>
</dbReference>
<feature type="domain" description="Methyltransferase type 11" evidence="2">
    <location>
        <begin position="80"/>
        <end position="165"/>
    </location>
</feature>
<evidence type="ECO:0000313" key="3">
    <source>
        <dbReference type="EMBL" id="CAL1528774.1"/>
    </source>
</evidence>
<evidence type="ECO:0000313" key="4">
    <source>
        <dbReference type="Proteomes" id="UP001497497"/>
    </source>
</evidence>
<proteinExistence type="predicted"/>
<comment type="caution">
    <text evidence="3">The sequence shown here is derived from an EMBL/GenBank/DDBJ whole genome shotgun (WGS) entry which is preliminary data.</text>
</comment>
<feature type="region of interest" description="Disordered" evidence="1">
    <location>
        <begin position="1"/>
        <end position="21"/>
    </location>
</feature>
<keyword evidence="4" id="KW-1185">Reference proteome</keyword>
<organism evidence="3 4">
    <name type="scientific">Lymnaea stagnalis</name>
    <name type="common">Great pond snail</name>
    <name type="synonym">Helix stagnalis</name>
    <dbReference type="NCBI Taxonomy" id="6523"/>
    <lineage>
        <taxon>Eukaryota</taxon>
        <taxon>Metazoa</taxon>
        <taxon>Spiralia</taxon>
        <taxon>Lophotrochozoa</taxon>
        <taxon>Mollusca</taxon>
        <taxon>Gastropoda</taxon>
        <taxon>Heterobranchia</taxon>
        <taxon>Euthyneura</taxon>
        <taxon>Panpulmonata</taxon>
        <taxon>Hygrophila</taxon>
        <taxon>Lymnaeoidea</taxon>
        <taxon>Lymnaeidae</taxon>
        <taxon>Lymnaea</taxon>
    </lineage>
</organism>
<protein>
    <recommendedName>
        <fullName evidence="2">Methyltransferase type 11 domain-containing protein</fullName>
    </recommendedName>
</protein>
<dbReference type="Pfam" id="PF08241">
    <property type="entry name" value="Methyltransf_11"/>
    <property type="match status" value="1"/>
</dbReference>
<dbReference type="Proteomes" id="UP001497497">
    <property type="component" value="Unassembled WGS sequence"/>
</dbReference>
<accession>A0AAV2H8F2</accession>
<dbReference type="AlphaFoldDB" id="A0AAV2H8F2"/>
<reference evidence="3 4" key="1">
    <citation type="submission" date="2024-04" db="EMBL/GenBank/DDBJ databases">
        <authorList>
            <consortium name="Genoscope - CEA"/>
            <person name="William W."/>
        </authorList>
    </citation>
    <scope>NUCLEOTIDE SEQUENCE [LARGE SCALE GENOMIC DNA]</scope>
</reference>
<sequence>MLEEEKMPHVGSGKNLSSQDSERRSQVVALDAVCAVCDCCHGARKLLSVLEVGAGDGRLAGEGSGELQKIMLHVSNGRPLISEMINRGFHLIDAVDSSKTKLSLLRRQALYDNYYTCSDNYNHLPMEDGVYGLVLAVGCFHQRHVPCSAISELARVTKQEGLLVLSVLQEDGLDSWAEYKSRLESTMMALHTDGIMELVARDLASNFSDHRTRIIYIFKKC</sequence>
<dbReference type="EMBL" id="CAXITT010000038">
    <property type="protein sequence ID" value="CAL1528774.1"/>
    <property type="molecule type" value="Genomic_DNA"/>
</dbReference>
<evidence type="ECO:0000259" key="2">
    <source>
        <dbReference type="Pfam" id="PF08241"/>
    </source>
</evidence>
<dbReference type="SUPFAM" id="SSF53335">
    <property type="entry name" value="S-adenosyl-L-methionine-dependent methyltransferases"/>
    <property type="match status" value="1"/>
</dbReference>
<dbReference type="InterPro" id="IPR013216">
    <property type="entry name" value="Methyltransf_11"/>
</dbReference>
<dbReference type="Gene3D" id="3.40.50.150">
    <property type="entry name" value="Vaccinia Virus protein VP39"/>
    <property type="match status" value="1"/>
</dbReference>
<gene>
    <name evidence="3" type="ORF">GSLYS_00002944001</name>
</gene>
<evidence type="ECO:0000256" key="1">
    <source>
        <dbReference type="SAM" id="MobiDB-lite"/>
    </source>
</evidence>
<dbReference type="InterPro" id="IPR029063">
    <property type="entry name" value="SAM-dependent_MTases_sf"/>
</dbReference>
<name>A0AAV2H8F2_LYMST</name>